<dbReference type="InterPro" id="IPR002563">
    <property type="entry name" value="Flavin_Rdtase-like_dom"/>
</dbReference>
<dbReference type="RefSeq" id="WP_094456735.1">
    <property type="nucleotide sequence ID" value="NZ_NOXU01000029.1"/>
</dbReference>
<gene>
    <name evidence="3" type="ORF">CHU95_12915</name>
</gene>
<evidence type="ECO:0000256" key="1">
    <source>
        <dbReference type="ARBA" id="ARBA00023002"/>
    </source>
</evidence>
<reference evidence="3 4" key="1">
    <citation type="submission" date="2017-07" db="EMBL/GenBank/DDBJ databases">
        <title>Niveispirillum cyanobacteriorum sp. nov., isolated from cyanobacterial aggregates in a eutrophic lake.</title>
        <authorList>
            <person name="Cai H."/>
        </authorList>
    </citation>
    <scope>NUCLEOTIDE SEQUENCE [LARGE SCALE GENOMIC DNA]</scope>
    <source>
        <strain evidence="4">TH1-14</strain>
    </source>
</reference>
<sequence length="381" mass="41243">MQVDFDGFAGIRLIGDAIGQPSDPAILLLHDIAQTRRAWRNAADALVRTGRYVLNMDLRGHGDSEWPLDGQYNIDAFSNDLRALLAQMSRRPVIIAHGVTGWLVLRALAADAHKLAGGLVLVDPASSFSADIDGICDPRIAGALDLTSAIGILSRNASGFGIPVSIISGDKIERDVHRVHDGLATATVDGPADHNIALESHVPNLTSLIDGIQANLACVYRLGGSTRTLRDMMGCFATGVTVVTAMAPNGEPIGFTANSFTSVSLDPPLLLVCIVKDAQRAQSYTSAGHFAVNILQADQQLVSSHFAMKKDDKFTDVAWRRGEYGNPIICDSLGHFECETFNIVEAGDHYILIGRILNASFESWRDPLIYYRGKYRALDFK</sequence>
<evidence type="ECO:0000313" key="3">
    <source>
        <dbReference type="EMBL" id="OYQ34327.1"/>
    </source>
</evidence>
<dbReference type="SUPFAM" id="SSF53474">
    <property type="entry name" value="alpha/beta-Hydrolases"/>
    <property type="match status" value="1"/>
</dbReference>
<proteinExistence type="predicted"/>
<dbReference type="AlphaFoldDB" id="A0A255YYK6"/>
<dbReference type="PANTHER" id="PTHR30466">
    <property type="entry name" value="FLAVIN REDUCTASE"/>
    <property type="match status" value="1"/>
</dbReference>
<dbReference type="EMBL" id="NOXU01000029">
    <property type="protein sequence ID" value="OYQ34327.1"/>
    <property type="molecule type" value="Genomic_DNA"/>
</dbReference>
<organism evidence="3 4">
    <name type="scientific">Niveispirillum lacus</name>
    <dbReference type="NCBI Taxonomy" id="1981099"/>
    <lineage>
        <taxon>Bacteria</taxon>
        <taxon>Pseudomonadati</taxon>
        <taxon>Pseudomonadota</taxon>
        <taxon>Alphaproteobacteria</taxon>
        <taxon>Rhodospirillales</taxon>
        <taxon>Azospirillaceae</taxon>
        <taxon>Niveispirillum</taxon>
    </lineage>
</organism>
<dbReference type="GO" id="GO:0042602">
    <property type="term" value="F:riboflavin reductase (NADPH) activity"/>
    <property type="evidence" value="ECO:0007669"/>
    <property type="project" value="TreeGrafter"/>
</dbReference>
<accession>A0A255YYK6</accession>
<dbReference type="InterPro" id="IPR012349">
    <property type="entry name" value="Split_barrel_FMN-bd"/>
</dbReference>
<dbReference type="GO" id="GO:0010181">
    <property type="term" value="F:FMN binding"/>
    <property type="evidence" value="ECO:0007669"/>
    <property type="project" value="InterPro"/>
</dbReference>
<evidence type="ECO:0000313" key="4">
    <source>
        <dbReference type="Proteomes" id="UP000216998"/>
    </source>
</evidence>
<keyword evidence="1" id="KW-0560">Oxidoreductase</keyword>
<dbReference type="SMART" id="SM00903">
    <property type="entry name" value="Flavin_Reduct"/>
    <property type="match status" value="1"/>
</dbReference>
<dbReference type="Pfam" id="PF01613">
    <property type="entry name" value="Flavin_Reduct"/>
    <property type="match status" value="1"/>
</dbReference>
<dbReference type="InterPro" id="IPR022742">
    <property type="entry name" value="Hydrolase_4"/>
</dbReference>
<dbReference type="Pfam" id="PF12146">
    <property type="entry name" value="Hydrolase_4"/>
    <property type="match status" value="1"/>
</dbReference>
<dbReference type="InterPro" id="IPR029058">
    <property type="entry name" value="AB_hydrolase_fold"/>
</dbReference>
<name>A0A255YYK6_9PROT</name>
<dbReference type="OrthoDB" id="9792858at2"/>
<feature type="domain" description="Flavin reductase like" evidence="2">
    <location>
        <begin position="233"/>
        <end position="377"/>
    </location>
</feature>
<dbReference type="Gene3D" id="3.40.50.1820">
    <property type="entry name" value="alpha/beta hydrolase"/>
    <property type="match status" value="1"/>
</dbReference>
<dbReference type="SUPFAM" id="SSF50475">
    <property type="entry name" value="FMN-binding split barrel"/>
    <property type="match status" value="1"/>
</dbReference>
<dbReference type="InterPro" id="IPR050268">
    <property type="entry name" value="NADH-dep_flavin_reductase"/>
</dbReference>
<dbReference type="PANTHER" id="PTHR30466:SF1">
    <property type="entry name" value="FMN REDUCTASE (NADH) RUTF"/>
    <property type="match status" value="1"/>
</dbReference>
<keyword evidence="4" id="KW-1185">Reference proteome</keyword>
<protein>
    <recommendedName>
        <fullName evidence="2">Flavin reductase like domain-containing protein</fullName>
    </recommendedName>
</protein>
<dbReference type="Proteomes" id="UP000216998">
    <property type="component" value="Unassembled WGS sequence"/>
</dbReference>
<evidence type="ECO:0000259" key="2">
    <source>
        <dbReference type="SMART" id="SM00903"/>
    </source>
</evidence>
<comment type="caution">
    <text evidence="3">The sequence shown here is derived from an EMBL/GenBank/DDBJ whole genome shotgun (WGS) entry which is preliminary data.</text>
</comment>
<dbReference type="Gene3D" id="2.30.110.10">
    <property type="entry name" value="Electron Transport, Fmn-binding Protein, Chain A"/>
    <property type="match status" value="1"/>
</dbReference>